<accession>A0A6J5SHV3</accession>
<reference evidence="5" key="1">
    <citation type="submission" date="2020-05" db="EMBL/GenBank/DDBJ databases">
        <authorList>
            <person name="Chiriac C."/>
            <person name="Salcher M."/>
            <person name="Ghai R."/>
            <person name="Kavagutti S V."/>
        </authorList>
    </citation>
    <scope>NUCLEOTIDE SEQUENCE</scope>
</reference>
<organism evidence="5">
    <name type="scientific">uncultured Caudovirales phage</name>
    <dbReference type="NCBI Taxonomy" id="2100421"/>
    <lineage>
        <taxon>Viruses</taxon>
        <taxon>Duplodnaviria</taxon>
        <taxon>Heunggongvirae</taxon>
        <taxon>Uroviricota</taxon>
        <taxon>Caudoviricetes</taxon>
        <taxon>Peduoviridae</taxon>
        <taxon>Maltschvirus</taxon>
        <taxon>Maltschvirus maltsch</taxon>
    </lineage>
</organism>
<name>A0A6J5SHV3_9CAUD</name>
<dbReference type="GO" id="GO:0003677">
    <property type="term" value="F:DNA binding"/>
    <property type="evidence" value="ECO:0007669"/>
    <property type="project" value="InterPro"/>
</dbReference>
<evidence type="ECO:0000313" key="3">
    <source>
        <dbReference type="EMBL" id="CAB4140563.1"/>
    </source>
</evidence>
<dbReference type="InterPro" id="IPR010982">
    <property type="entry name" value="Lambda_DNA-bd_dom_sf"/>
</dbReference>
<dbReference type="EMBL" id="LR796370">
    <property type="protein sequence ID" value="CAB4140563.1"/>
    <property type="molecule type" value="Genomic_DNA"/>
</dbReference>
<evidence type="ECO:0000313" key="5">
    <source>
        <dbReference type="EMBL" id="CAB4213464.1"/>
    </source>
</evidence>
<feature type="domain" description="HTH cro/C1-type" evidence="2">
    <location>
        <begin position="18"/>
        <end position="55"/>
    </location>
</feature>
<dbReference type="Gene3D" id="1.10.260.40">
    <property type="entry name" value="lambda repressor-like DNA-binding domains"/>
    <property type="match status" value="1"/>
</dbReference>
<dbReference type="SUPFAM" id="SSF47413">
    <property type="entry name" value="lambda repressor-like DNA-binding domains"/>
    <property type="match status" value="1"/>
</dbReference>
<dbReference type="CDD" id="cd00093">
    <property type="entry name" value="HTH_XRE"/>
    <property type="match status" value="1"/>
</dbReference>
<evidence type="ECO:0000259" key="2">
    <source>
        <dbReference type="PROSITE" id="PS50943"/>
    </source>
</evidence>
<dbReference type="EMBL" id="LR797399">
    <property type="protein sequence ID" value="CAB4213464.1"/>
    <property type="molecule type" value="Genomic_DNA"/>
</dbReference>
<evidence type="ECO:0000256" key="1">
    <source>
        <dbReference type="SAM" id="MobiDB-lite"/>
    </source>
</evidence>
<evidence type="ECO:0000313" key="4">
    <source>
        <dbReference type="EMBL" id="CAB4156134.1"/>
    </source>
</evidence>
<proteinExistence type="predicted"/>
<dbReference type="PROSITE" id="PS50943">
    <property type="entry name" value="HTH_CROC1"/>
    <property type="match status" value="1"/>
</dbReference>
<feature type="compositionally biased region" description="Pro residues" evidence="1">
    <location>
        <begin position="107"/>
        <end position="119"/>
    </location>
</feature>
<gene>
    <name evidence="5" type="ORF">UFOVP1449_27</name>
    <name evidence="3" type="ORF">UFOVP400_36</name>
    <name evidence="4" type="ORF">UFOVP669_45</name>
</gene>
<dbReference type="EMBL" id="LR796626">
    <property type="protein sequence ID" value="CAB4156134.1"/>
    <property type="molecule type" value="Genomic_DNA"/>
</dbReference>
<sequence>MPRQPVNPLTLPPMAMELRQWRARLGFSEVAMAAYLGIPRHTLLKWENGTRTPDAAPRRLFDVLRLVETMAPEMHARMLADVRSIQEPAKGKPGRKPGAVARKVPDVPMPPAPVDPAPSAPADLAPGLTLAAPTLQAPEPWVHAADAVPAWMNAGQETPAL</sequence>
<dbReference type="InterPro" id="IPR001387">
    <property type="entry name" value="Cro/C1-type_HTH"/>
</dbReference>
<feature type="region of interest" description="Disordered" evidence="1">
    <location>
        <begin position="85"/>
        <end position="121"/>
    </location>
</feature>
<protein>
    <submittedName>
        <fullName evidence="5">HTH_XRE domain containing protein</fullName>
    </submittedName>
</protein>
<dbReference type="Pfam" id="PF01381">
    <property type="entry name" value="HTH_3"/>
    <property type="match status" value="1"/>
</dbReference>